<dbReference type="InterPro" id="IPR013761">
    <property type="entry name" value="SAM/pointed_sf"/>
</dbReference>
<proteinExistence type="predicted"/>
<gene>
    <name evidence="4" type="ORF">MCOR_30356</name>
</gene>
<sequence>MGKKRKSKSIGVPASKRNRSDVSSSESVKEEESQPSTSASLPVGEGYETWSEEDVAMKLEEHSLDNAAKVFREEGISGKVLHMLNGERLEKMGINKMGERLQIMKVIMEITGIKNLHKLIINTRINVEEHKKKILNDPVNGHTEVHSLCIKIIDTSQFQRLRDLKQSGTCYFVYPRATNNSFEHCIGFQHEDASVMMFDYLIEKHNLMGKFEKYDLINQDIKFTKEQIEGPKQKWERTADHQKREKHMQDLKKKRV</sequence>
<dbReference type="Proteomes" id="UP000507470">
    <property type="component" value="Unassembled WGS sequence"/>
</dbReference>
<evidence type="ECO:0000259" key="3">
    <source>
        <dbReference type="PROSITE" id="PS50105"/>
    </source>
</evidence>
<keyword evidence="1" id="KW-0342">GTP-binding</keyword>
<dbReference type="InterPro" id="IPR050135">
    <property type="entry name" value="dGTPase-like"/>
</dbReference>
<dbReference type="PANTHER" id="PTHR11373">
    <property type="entry name" value="DEOXYNUCLEOSIDE TRIPHOSPHATE TRIPHOSPHOHYDROLASE"/>
    <property type="match status" value="1"/>
</dbReference>
<dbReference type="EMBL" id="CACVKT020005563">
    <property type="protein sequence ID" value="CAC5395718.1"/>
    <property type="molecule type" value="Genomic_DNA"/>
</dbReference>
<accession>A0A6J8CGY1</accession>
<dbReference type="SMART" id="SM00454">
    <property type="entry name" value="SAM"/>
    <property type="match status" value="1"/>
</dbReference>
<dbReference type="Pfam" id="PF07647">
    <property type="entry name" value="SAM_2"/>
    <property type="match status" value="1"/>
</dbReference>
<dbReference type="Gene3D" id="1.10.3210.10">
    <property type="entry name" value="Hypothetical protein af1432"/>
    <property type="match status" value="2"/>
</dbReference>
<dbReference type="PROSITE" id="PS50105">
    <property type="entry name" value="SAM_DOMAIN"/>
    <property type="match status" value="1"/>
</dbReference>
<dbReference type="InterPro" id="IPR001660">
    <property type="entry name" value="SAM"/>
</dbReference>
<dbReference type="PANTHER" id="PTHR11373:SF4">
    <property type="entry name" value="DEOXYNUCLEOSIDE TRIPHOSPHATE TRIPHOSPHOHYDROLASE SAMHD1"/>
    <property type="match status" value="1"/>
</dbReference>
<feature type="region of interest" description="Disordered" evidence="2">
    <location>
        <begin position="232"/>
        <end position="256"/>
    </location>
</feature>
<dbReference type="OrthoDB" id="9991235at2759"/>
<organism evidence="4 5">
    <name type="scientific">Mytilus coruscus</name>
    <name type="common">Sea mussel</name>
    <dbReference type="NCBI Taxonomy" id="42192"/>
    <lineage>
        <taxon>Eukaryota</taxon>
        <taxon>Metazoa</taxon>
        <taxon>Spiralia</taxon>
        <taxon>Lophotrochozoa</taxon>
        <taxon>Mollusca</taxon>
        <taxon>Bivalvia</taxon>
        <taxon>Autobranchia</taxon>
        <taxon>Pteriomorphia</taxon>
        <taxon>Mytilida</taxon>
        <taxon>Mytiloidea</taxon>
        <taxon>Mytilidae</taxon>
        <taxon>Mytilinae</taxon>
        <taxon>Mytilus</taxon>
    </lineage>
</organism>
<evidence type="ECO:0000313" key="5">
    <source>
        <dbReference type="Proteomes" id="UP000507470"/>
    </source>
</evidence>
<dbReference type="GO" id="GO:0005634">
    <property type="term" value="C:nucleus"/>
    <property type="evidence" value="ECO:0007669"/>
    <property type="project" value="TreeGrafter"/>
</dbReference>
<keyword evidence="5" id="KW-1185">Reference proteome</keyword>
<feature type="domain" description="SAM" evidence="3">
    <location>
        <begin position="50"/>
        <end position="113"/>
    </location>
</feature>
<evidence type="ECO:0000256" key="2">
    <source>
        <dbReference type="SAM" id="MobiDB-lite"/>
    </source>
</evidence>
<evidence type="ECO:0000256" key="1">
    <source>
        <dbReference type="ARBA" id="ARBA00023134"/>
    </source>
</evidence>
<protein>
    <submittedName>
        <fullName evidence="4">SAMHD1</fullName>
        <ecNumber evidence="4">3.1.5.-</ecNumber>
    </submittedName>
</protein>
<dbReference type="GO" id="GO:0005525">
    <property type="term" value="F:GTP binding"/>
    <property type="evidence" value="ECO:0007669"/>
    <property type="project" value="UniProtKB-KW"/>
</dbReference>
<keyword evidence="4" id="KW-0378">Hydrolase</keyword>
<dbReference type="AlphaFoldDB" id="A0A6J8CGY1"/>
<keyword evidence="1" id="KW-0547">Nucleotide-binding</keyword>
<dbReference type="SUPFAM" id="SSF47769">
    <property type="entry name" value="SAM/Pointed domain"/>
    <property type="match status" value="1"/>
</dbReference>
<dbReference type="GO" id="GO:0008832">
    <property type="term" value="F:dGTPase activity"/>
    <property type="evidence" value="ECO:0007669"/>
    <property type="project" value="TreeGrafter"/>
</dbReference>
<dbReference type="SUPFAM" id="SSF109604">
    <property type="entry name" value="HD-domain/PDEase-like"/>
    <property type="match status" value="1"/>
</dbReference>
<name>A0A6J8CGY1_MYTCO</name>
<dbReference type="EC" id="3.1.5.-" evidence="4"/>
<dbReference type="Gene3D" id="1.10.150.50">
    <property type="entry name" value="Transcription Factor, Ets-1"/>
    <property type="match status" value="1"/>
</dbReference>
<dbReference type="GO" id="GO:0006203">
    <property type="term" value="P:dGTP catabolic process"/>
    <property type="evidence" value="ECO:0007669"/>
    <property type="project" value="TreeGrafter"/>
</dbReference>
<reference evidence="4 5" key="1">
    <citation type="submission" date="2020-06" db="EMBL/GenBank/DDBJ databases">
        <authorList>
            <person name="Li R."/>
            <person name="Bekaert M."/>
        </authorList>
    </citation>
    <scope>NUCLEOTIDE SEQUENCE [LARGE SCALE GENOMIC DNA]</scope>
    <source>
        <strain evidence="5">wild</strain>
    </source>
</reference>
<feature type="region of interest" description="Disordered" evidence="2">
    <location>
        <begin position="1"/>
        <end position="45"/>
    </location>
</feature>
<evidence type="ECO:0000313" key="4">
    <source>
        <dbReference type="EMBL" id="CAC5395718.1"/>
    </source>
</evidence>